<evidence type="ECO:0000313" key="2">
    <source>
        <dbReference type="EMBL" id="RUR76221.1"/>
    </source>
</evidence>
<dbReference type="SUPFAM" id="SSF55021">
    <property type="entry name" value="ACT-like"/>
    <property type="match status" value="2"/>
</dbReference>
<dbReference type="Proteomes" id="UP000268857">
    <property type="component" value="Unassembled WGS sequence"/>
</dbReference>
<reference evidence="2 3" key="1">
    <citation type="journal article" date="2019" name="Genome Biol. Evol.">
        <title>Day and night: Metabolic profiles and evolutionary relationships of six axenic non-marine cyanobacteria.</title>
        <authorList>
            <person name="Will S.E."/>
            <person name="Henke P."/>
            <person name="Boedeker C."/>
            <person name="Huang S."/>
            <person name="Brinkmann H."/>
            <person name="Rohde M."/>
            <person name="Jarek M."/>
            <person name="Friedl T."/>
            <person name="Seufert S."/>
            <person name="Schumacher M."/>
            <person name="Overmann J."/>
            <person name="Neumann-Schaal M."/>
            <person name="Petersen J."/>
        </authorList>
    </citation>
    <scope>NUCLEOTIDE SEQUENCE [LARGE SCALE GENOMIC DNA]</scope>
    <source>
        <strain evidence="2 3">PCC 6912</strain>
    </source>
</reference>
<dbReference type="EMBL" id="RSCJ01000021">
    <property type="protein sequence ID" value="RUR76221.1"/>
    <property type="molecule type" value="Genomic_DNA"/>
</dbReference>
<dbReference type="AlphaFoldDB" id="A0A433N4G8"/>
<protein>
    <recommendedName>
        <fullName evidence="1">NIL domain-containing protein</fullName>
    </recommendedName>
</protein>
<name>A0A433N4G8_CHLFR</name>
<evidence type="ECO:0000259" key="1">
    <source>
        <dbReference type="SMART" id="SM00930"/>
    </source>
</evidence>
<dbReference type="SMART" id="SM00930">
    <property type="entry name" value="NIL"/>
    <property type="match status" value="2"/>
</dbReference>
<keyword evidence="3" id="KW-1185">Reference proteome</keyword>
<dbReference type="Gene3D" id="3.30.70.260">
    <property type="match status" value="2"/>
</dbReference>
<dbReference type="Pfam" id="PF09383">
    <property type="entry name" value="NIL"/>
    <property type="match status" value="2"/>
</dbReference>
<organism evidence="2 3">
    <name type="scientific">Chlorogloeopsis fritschii PCC 6912</name>
    <dbReference type="NCBI Taxonomy" id="211165"/>
    <lineage>
        <taxon>Bacteria</taxon>
        <taxon>Bacillati</taxon>
        <taxon>Cyanobacteriota</taxon>
        <taxon>Cyanophyceae</taxon>
        <taxon>Nostocales</taxon>
        <taxon>Chlorogloeopsidaceae</taxon>
        <taxon>Chlorogloeopsis</taxon>
    </lineage>
</organism>
<feature type="domain" description="NIL" evidence="1">
    <location>
        <begin position="10"/>
        <end position="84"/>
    </location>
</feature>
<evidence type="ECO:0000313" key="3">
    <source>
        <dbReference type="Proteomes" id="UP000268857"/>
    </source>
</evidence>
<dbReference type="InterPro" id="IPR018449">
    <property type="entry name" value="NIL_domain"/>
</dbReference>
<dbReference type="InterPro" id="IPR045865">
    <property type="entry name" value="ACT-like_dom_sf"/>
</dbReference>
<dbReference type="OrthoDB" id="457861at2"/>
<proteinExistence type="predicted"/>
<comment type="caution">
    <text evidence="2">The sequence shown here is derived from an EMBL/GenBank/DDBJ whole genome shotgun (WGS) entry which is preliminary data.</text>
</comment>
<feature type="domain" description="NIL" evidence="1">
    <location>
        <begin position="132"/>
        <end position="200"/>
    </location>
</feature>
<accession>A0A433N4G8</accession>
<dbReference type="RefSeq" id="WP_016875984.1">
    <property type="nucleotide sequence ID" value="NZ_AJLN01000093.1"/>
</dbReference>
<gene>
    <name evidence="2" type="ORF">PCC6912_43930</name>
</gene>
<dbReference type="STRING" id="211165.GCA_000317285_03452"/>
<sequence length="200" mass="22528">MTNFKSAKIAPIHIRIRVPQHYYRQPVISRLISRYNLTVNIKAASLAAGEKHCGWFDLELQGKPEQVVNSLSYLQGLGVDLMQVAIAGSIQPNQDSYSFPISDSNLATGEPTAITSEWGTQIYPQISNNQTNRLRLQLCISKNHYHKPVISELVSSYGVTVNITGALLKPDVQDDGWFDIELWGRSEQLFSSWSYLQNFL</sequence>